<dbReference type="InterPro" id="IPR001781">
    <property type="entry name" value="Znf_LIM"/>
</dbReference>
<feature type="compositionally biased region" description="Polar residues" evidence="5">
    <location>
        <begin position="197"/>
        <end position="207"/>
    </location>
</feature>
<organism evidence="7 8">
    <name type="scientific">Ailuropoda melanoleuca</name>
    <name type="common">Giant panda</name>
    <dbReference type="NCBI Taxonomy" id="9646"/>
    <lineage>
        <taxon>Eukaryota</taxon>
        <taxon>Metazoa</taxon>
        <taxon>Chordata</taxon>
        <taxon>Craniata</taxon>
        <taxon>Vertebrata</taxon>
        <taxon>Euteleostomi</taxon>
        <taxon>Mammalia</taxon>
        <taxon>Eutheria</taxon>
        <taxon>Laurasiatheria</taxon>
        <taxon>Carnivora</taxon>
        <taxon>Caniformia</taxon>
        <taxon>Ursidae</taxon>
        <taxon>Ailuropoda</taxon>
    </lineage>
</organism>
<dbReference type="AlphaFoldDB" id="A0A7N5K9T6"/>
<proteinExistence type="predicted"/>
<keyword evidence="3 4" id="KW-0440">LIM domain</keyword>
<dbReference type="PANTHER" id="PTHR15468">
    <property type="entry name" value="ZNF185"/>
    <property type="match status" value="1"/>
</dbReference>
<dbReference type="Ensembl" id="ENSAMET00000043002.1">
    <property type="protein sequence ID" value="ENSAMEP00000036699.1"/>
    <property type="gene ID" value="ENSAMEG00000000294.2"/>
</dbReference>
<accession>A0A7N5K9T6</accession>
<feature type="region of interest" description="Disordered" evidence="5">
    <location>
        <begin position="1"/>
        <end position="83"/>
    </location>
</feature>
<dbReference type="Gene3D" id="2.10.110.10">
    <property type="entry name" value="Cysteine Rich Protein"/>
    <property type="match status" value="1"/>
</dbReference>
<reference evidence="7" key="2">
    <citation type="submission" date="2025-08" db="UniProtKB">
        <authorList>
            <consortium name="Ensembl"/>
        </authorList>
    </citation>
    <scope>IDENTIFICATION</scope>
</reference>
<keyword evidence="8" id="KW-1185">Reference proteome</keyword>
<dbReference type="PROSITE" id="PS00478">
    <property type="entry name" value="LIM_DOMAIN_1"/>
    <property type="match status" value="1"/>
</dbReference>
<dbReference type="SMART" id="SM00132">
    <property type="entry name" value="LIM"/>
    <property type="match status" value="1"/>
</dbReference>
<gene>
    <name evidence="7" type="primary">ZNF185</name>
</gene>
<dbReference type="InterPro" id="IPR052621">
    <property type="entry name" value="Cell_Prolif/Cornif_Regul"/>
</dbReference>
<feature type="domain" description="LIM zinc-binding" evidence="6">
    <location>
        <begin position="569"/>
        <end position="631"/>
    </location>
</feature>
<evidence type="ECO:0000259" key="6">
    <source>
        <dbReference type="PROSITE" id="PS50023"/>
    </source>
</evidence>
<evidence type="ECO:0000256" key="4">
    <source>
        <dbReference type="PROSITE-ProRule" id="PRU00125"/>
    </source>
</evidence>
<dbReference type="Proteomes" id="UP000008912">
    <property type="component" value="Unassembled WGS sequence"/>
</dbReference>
<sequence>MSISALGGSTKGKPLPPGEEERNNVLKQMKVRTTLKGDKSWITKQDESEGHTLELPSGRSRATSFSSAGEVPKARPPSTRAPAGYIIRGVFTKPIDSSCQPQQHFPKANGTPKSSAGLLRAAPTGPPRPSSSGYKMTTEDYKKLAPYNVRRSSASGSAEEEEVPFSSDEQKRRSEAASSVVRKTAPREHSYVLSAAKKSTSSPTQEMQAPFIAKRVGVVDEDRPSEKSQDLPALARSPPGSSSTRGEEIVRLQIMTPGTGLRLMAPDLEGMSSSLGSKDKKAHSPREAKRDLVGDEACKSPSPDPERSSAQSSDGNVGPRAMGFLPEVLTADIGSGKGGSSATLASAGPTDRKCDSPADLEDREAHLKGTLAGSEEKNVAAKVGETWQEKPAALRGGHGDPAAPSQQPAVPRTPEPQGSPRRPEQLVELDSQASSTLAGSEEKNVAAKVGETWQEKPAALRGGHGDPAAPSQQPAVPRTPEPQGSPRRPEQLVELDSQASRVRNPSSCMVTVTVTASTEQPHVYIPTSPSELDSSSTSKGILFVKEYTNASEVSSGKPVSSCYSRTSGRICTYCNQEIRDCPKITLEHLGICCHDYCFKCGICSKPMGELLDQIFIHRDTIHCRKCYEKLF</sequence>
<evidence type="ECO:0000256" key="5">
    <source>
        <dbReference type="SAM" id="MobiDB-lite"/>
    </source>
</evidence>
<feature type="compositionally biased region" description="Basic and acidic residues" evidence="5">
    <location>
        <begin position="35"/>
        <end position="52"/>
    </location>
</feature>
<feature type="compositionally biased region" description="Basic and acidic residues" evidence="5">
    <location>
        <begin position="277"/>
        <end position="298"/>
    </location>
</feature>
<keyword evidence="1 4" id="KW-0479">Metal-binding</keyword>
<name>A0A7N5K9T6_AILME</name>
<evidence type="ECO:0000256" key="3">
    <source>
        <dbReference type="ARBA" id="ARBA00023038"/>
    </source>
</evidence>
<evidence type="ECO:0000256" key="1">
    <source>
        <dbReference type="ARBA" id="ARBA00022723"/>
    </source>
</evidence>
<keyword evidence="2 4" id="KW-0862">Zinc</keyword>
<evidence type="ECO:0000313" key="7">
    <source>
        <dbReference type="Ensembl" id="ENSAMEP00000036699.1"/>
    </source>
</evidence>
<dbReference type="CDD" id="cd08368">
    <property type="entry name" value="LIM"/>
    <property type="match status" value="1"/>
</dbReference>
<evidence type="ECO:0000256" key="2">
    <source>
        <dbReference type="ARBA" id="ARBA00022833"/>
    </source>
</evidence>
<reference evidence="7 8" key="1">
    <citation type="journal article" date="2010" name="Nature">
        <title>The sequence and de novo assembly of the giant panda genome.</title>
        <authorList>
            <person name="Li R."/>
            <person name="Fan W."/>
            <person name="Tian G."/>
            <person name="Zhu H."/>
            <person name="He L."/>
            <person name="Cai J."/>
            <person name="Huang Q."/>
            <person name="Cai Q."/>
            <person name="Li B."/>
            <person name="Bai Y."/>
            <person name="Zhang Z."/>
            <person name="Zhang Y."/>
            <person name="Wang W."/>
            <person name="Li J."/>
            <person name="Wei F."/>
            <person name="Li H."/>
            <person name="Jian M."/>
            <person name="Li J."/>
            <person name="Zhang Z."/>
            <person name="Nielsen R."/>
            <person name="Li D."/>
            <person name="Gu W."/>
            <person name="Yang Z."/>
            <person name="Xuan Z."/>
            <person name="Ryder O.A."/>
            <person name="Leung F.C."/>
            <person name="Zhou Y."/>
            <person name="Cao J."/>
            <person name="Sun X."/>
            <person name="Fu Y."/>
            <person name="Fang X."/>
            <person name="Guo X."/>
            <person name="Wang B."/>
            <person name="Hou R."/>
            <person name="Shen F."/>
            <person name="Mu B."/>
            <person name="Ni P."/>
            <person name="Lin R."/>
            <person name="Qian W."/>
            <person name="Wang G."/>
            <person name="Yu C."/>
            <person name="Nie W."/>
            <person name="Wang J."/>
            <person name="Wu Z."/>
            <person name="Liang H."/>
            <person name="Min J."/>
            <person name="Wu Q."/>
            <person name="Cheng S."/>
            <person name="Ruan J."/>
            <person name="Wang M."/>
            <person name="Shi Z."/>
            <person name="Wen M."/>
            <person name="Liu B."/>
            <person name="Ren X."/>
            <person name="Zheng H."/>
            <person name="Dong D."/>
            <person name="Cook K."/>
            <person name="Shan G."/>
            <person name="Zhang H."/>
            <person name="Kosiol C."/>
            <person name="Xie X."/>
            <person name="Lu Z."/>
            <person name="Zheng H."/>
            <person name="Li Y."/>
            <person name="Steiner C.C."/>
            <person name="Lam T.T."/>
            <person name="Lin S."/>
            <person name="Zhang Q."/>
            <person name="Li G."/>
            <person name="Tian J."/>
            <person name="Gong T."/>
            <person name="Liu H."/>
            <person name="Zhang D."/>
            <person name="Fang L."/>
            <person name="Ye C."/>
            <person name="Zhang J."/>
            <person name="Hu W."/>
            <person name="Xu A."/>
            <person name="Ren Y."/>
            <person name="Zhang G."/>
            <person name="Bruford M.W."/>
            <person name="Li Q."/>
            <person name="Ma L."/>
            <person name="Guo Y."/>
            <person name="An N."/>
            <person name="Hu Y."/>
            <person name="Zheng Y."/>
            <person name="Shi Y."/>
            <person name="Li Z."/>
            <person name="Liu Q."/>
            <person name="Chen Y."/>
            <person name="Zhao J."/>
            <person name="Qu N."/>
            <person name="Zhao S."/>
            <person name="Tian F."/>
            <person name="Wang X."/>
            <person name="Wang H."/>
            <person name="Xu L."/>
            <person name="Liu X."/>
            <person name="Vinar T."/>
            <person name="Wang Y."/>
            <person name="Lam T.W."/>
            <person name="Yiu S.M."/>
            <person name="Liu S."/>
            <person name="Zhang H."/>
            <person name="Li D."/>
            <person name="Huang Y."/>
            <person name="Wang X."/>
            <person name="Yang G."/>
            <person name="Jiang Z."/>
            <person name="Wang J."/>
            <person name="Qin N."/>
            <person name="Li L."/>
            <person name="Li J."/>
            <person name="Bolund L."/>
            <person name="Kristiansen K."/>
            <person name="Wong G.K."/>
            <person name="Olson M."/>
            <person name="Zhang X."/>
            <person name="Li S."/>
            <person name="Yang H."/>
            <person name="Wang J."/>
            <person name="Wang J."/>
        </authorList>
    </citation>
    <scope>NUCLEOTIDE SEQUENCE [LARGE SCALE GENOMIC DNA]</scope>
</reference>
<dbReference type="GeneTree" id="ENSGT00530000063872"/>
<evidence type="ECO:0000313" key="8">
    <source>
        <dbReference type="Proteomes" id="UP000008912"/>
    </source>
</evidence>
<feature type="compositionally biased region" description="Basic and acidic residues" evidence="5">
    <location>
        <begin position="217"/>
        <end position="229"/>
    </location>
</feature>
<dbReference type="GO" id="GO:0046872">
    <property type="term" value="F:metal ion binding"/>
    <property type="evidence" value="ECO:0007669"/>
    <property type="project" value="UniProtKB-KW"/>
</dbReference>
<dbReference type="PROSITE" id="PS50023">
    <property type="entry name" value="LIM_DOMAIN_2"/>
    <property type="match status" value="1"/>
</dbReference>
<feature type="region of interest" description="Disordered" evidence="5">
    <location>
        <begin position="95"/>
        <end position="504"/>
    </location>
</feature>
<protein>
    <submittedName>
        <fullName evidence="7">Zinc finger protein 185 with LIM domain</fullName>
    </submittedName>
</protein>
<reference evidence="7" key="3">
    <citation type="submission" date="2025-09" db="UniProtKB">
        <authorList>
            <consortium name="Ensembl"/>
        </authorList>
    </citation>
    <scope>IDENTIFICATION</scope>
</reference>
<dbReference type="PANTHER" id="PTHR15468:SF2">
    <property type="entry name" value="ZINC FINGER PROTEIN 185"/>
    <property type="match status" value="1"/>
</dbReference>